<dbReference type="RefSeq" id="WP_349220068.1">
    <property type="nucleotide sequence ID" value="NZ_JBBMFD010000018.1"/>
</dbReference>
<dbReference type="EMBL" id="JBBMFD010000018">
    <property type="protein sequence ID" value="MEQ2441151.1"/>
    <property type="molecule type" value="Genomic_DNA"/>
</dbReference>
<sequence>MEQTLFLISYEKDVRALSRQKVGVYTSVRIDQALSDGSHIPVHSRCTYEVRRGDLLSEMFPFLKRKKGAA</sequence>
<evidence type="ECO:0000313" key="1">
    <source>
        <dbReference type="EMBL" id="MEQ2441151.1"/>
    </source>
</evidence>
<organism evidence="1 2">
    <name type="scientific">Solibaculum intestinale</name>
    <dbReference type="NCBI Taxonomy" id="3133165"/>
    <lineage>
        <taxon>Bacteria</taxon>
        <taxon>Bacillati</taxon>
        <taxon>Bacillota</taxon>
        <taxon>Clostridia</taxon>
        <taxon>Eubacteriales</taxon>
        <taxon>Oscillospiraceae</taxon>
        <taxon>Solibaculum</taxon>
    </lineage>
</organism>
<gene>
    <name evidence="1" type="ORF">WMO26_09975</name>
</gene>
<comment type="caution">
    <text evidence="1">The sequence shown here is derived from an EMBL/GenBank/DDBJ whole genome shotgun (WGS) entry which is preliminary data.</text>
</comment>
<dbReference type="Proteomes" id="UP001489509">
    <property type="component" value="Unassembled WGS sequence"/>
</dbReference>
<evidence type="ECO:0000313" key="2">
    <source>
        <dbReference type="Proteomes" id="UP001489509"/>
    </source>
</evidence>
<protein>
    <submittedName>
        <fullName evidence="1">Uncharacterized protein</fullName>
    </submittedName>
</protein>
<keyword evidence="2" id="KW-1185">Reference proteome</keyword>
<reference evidence="1 2" key="1">
    <citation type="submission" date="2024-03" db="EMBL/GenBank/DDBJ databases">
        <title>Human intestinal bacterial collection.</title>
        <authorList>
            <person name="Pauvert C."/>
            <person name="Hitch T.C.A."/>
            <person name="Clavel T."/>
        </authorList>
    </citation>
    <scope>NUCLEOTIDE SEQUENCE [LARGE SCALE GENOMIC DNA]</scope>
    <source>
        <strain evidence="1 2">CLA-JM-H44</strain>
    </source>
</reference>
<name>A0ABV1E1I5_9FIRM</name>
<accession>A0ABV1E1I5</accession>
<proteinExistence type="predicted"/>